<dbReference type="SUPFAM" id="SSF52172">
    <property type="entry name" value="CheY-like"/>
    <property type="match status" value="1"/>
</dbReference>
<dbReference type="GO" id="GO:0000160">
    <property type="term" value="P:phosphorelay signal transduction system"/>
    <property type="evidence" value="ECO:0007669"/>
    <property type="project" value="InterPro"/>
</dbReference>
<keyword evidence="8" id="KW-1185">Reference proteome</keyword>
<proteinExistence type="predicted"/>
<comment type="caution">
    <text evidence="7">The sequence shown here is derived from an EMBL/GenBank/DDBJ whole genome shotgun (WGS) entry which is preliminary data.</text>
</comment>
<dbReference type="PRINTS" id="PR00038">
    <property type="entry name" value="HTHLUXR"/>
</dbReference>
<feature type="domain" description="HTH luxR-type" evidence="5">
    <location>
        <begin position="87"/>
        <end position="152"/>
    </location>
</feature>
<protein>
    <submittedName>
        <fullName evidence="7">Two-component system response regulator UvrY</fullName>
    </submittedName>
</protein>
<dbReference type="CDD" id="cd06170">
    <property type="entry name" value="LuxR_C_like"/>
    <property type="match status" value="1"/>
</dbReference>
<keyword evidence="1" id="KW-0805">Transcription regulation</keyword>
<reference evidence="7" key="1">
    <citation type="submission" date="2017-10" db="EMBL/GenBank/DDBJ databases">
        <title>Whole genome sequencing of members of genus Pseudoxanthomonas.</title>
        <authorList>
            <person name="Kumar S."/>
            <person name="Bansal K."/>
            <person name="Kaur A."/>
            <person name="Patil P."/>
            <person name="Sharma S."/>
            <person name="Patil P.B."/>
        </authorList>
    </citation>
    <scope>NUCLEOTIDE SEQUENCE</scope>
    <source>
        <strain evidence="7">DSM 22914</strain>
    </source>
</reference>
<dbReference type="GO" id="GO:0003677">
    <property type="term" value="F:DNA binding"/>
    <property type="evidence" value="ECO:0007669"/>
    <property type="project" value="UniProtKB-KW"/>
</dbReference>
<dbReference type="Pfam" id="PF00196">
    <property type="entry name" value="GerE"/>
    <property type="match status" value="1"/>
</dbReference>
<keyword evidence="2" id="KW-0238">DNA-binding</keyword>
<accession>A0A921TEC2</accession>
<organism evidence="7 8">
    <name type="scientific">Pseudoxanthomonas taiwanensis</name>
    <dbReference type="NCBI Taxonomy" id="176598"/>
    <lineage>
        <taxon>Bacteria</taxon>
        <taxon>Pseudomonadati</taxon>
        <taxon>Pseudomonadota</taxon>
        <taxon>Gammaproteobacteria</taxon>
        <taxon>Lysobacterales</taxon>
        <taxon>Lysobacteraceae</taxon>
        <taxon>Pseudoxanthomonas</taxon>
    </lineage>
</organism>
<dbReference type="InterPro" id="IPR011006">
    <property type="entry name" value="CheY-like_superfamily"/>
</dbReference>
<dbReference type="Gene3D" id="1.10.10.10">
    <property type="entry name" value="Winged helix-like DNA-binding domain superfamily/Winged helix DNA-binding domain"/>
    <property type="match status" value="1"/>
</dbReference>
<keyword evidence="3" id="KW-0804">Transcription</keyword>
<dbReference type="EMBL" id="PDWK01000134">
    <property type="protein sequence ID" value="KAF1684315.1"/>
    <property type="molecule type" value="Genomic_DNA"/>
</dbReference>
<dbReference type="PANTHER" id="PTHR44688:SF16">
    <property type="entry name" value="DNA-BINDING TRANSCRIPTIONAL ACTIVATOR DEVR_DOSR"/>
    <property type="match status" value="1"/>
</dbReference>
<evidence type="ECO:0000256" key="2">
    <source>
        <dbReference type="ARBA" id="ARBA00023125"/>
    </source>
</evidence>
<dbReference type="AlphaFoldDB" id="A0A921TEC2"/>
<comment type="caution">
    <text evidence="4">Lacks conserved residue(s) required for the propagation of feature annotation.</text>
</comment>
<dbReference type="InterPro" id="IPR036388">
    <property type="entry name" value="WH-like_DNA-bd_sf"/>
</dbReference>
<dbReference type="SUPFAM" id="SSF46894">
    <property type="entry name" value="C-terminal effector domain of the bipartite response regulators"/>
    <property type="match status" value="1"/>
</dbReference>
<evidence type="ECO:0000256" key="3">
    <source>
        <dbReference type="ARBA" id="ARBA00023163"/>
    </source>
</evidence>
<dbReference type="SMART" id="SM00421">
    <property type="entry name" value="HTH_LUXR"/>
    <property type="match status" value="1"/>
</dbReference>
<dbReference type="Gene3D" id="3.40.50.2300">
    <property type="match status" value="1"/>
</dbReference>
<evidence type="ECO:0000256" key="4">
    <source>
        <dbReference type="PROSITE-ProRule" id="PRU00169"/>
    </source>
</evidence>
<dbReference type="InterPro" id="IPR000792">
    <property type="entry name" value="Tscrpt_reg_LuxR_C"/>
</dbReference>
<gene>
    <name evidence="7" type="primary">sirA</name>
    <name evidence="7" type="synonym">uvrY</name>
    <name evidence="7" type="ORF">CR938_14200</name>
</gene>
<evidence type="ECO:0000256" key="1">
    <source>
        <dbReference type="ARBA" id="ARBA00023015"/>
    </source>
</evidence>
<sequence>MHLPGISGLEVTERIVRDGLPGRVVIVSVLEDGPLPKRLLDVGAYGYVGKGSDARELLRAVRDAALGRRYLGSSVAQKLALSRVDGGSSPFDLLSPRELEVAMLLVQGLRQDTIARRLGLSAKTVNTHKSRLFEKLGVQDTIALARLAARYGLMDPGEAL</sequence>
<dbReference type="PANTHER" id="PTHR44688">
    <property type="entry name" value="DNA-BINDING TRANSCRIPTIONAL ACTIVATOR DEVR_DOSR"/>
    <property type="match status" value="1"/>
</dbReference>
<dbReference type="GO" id="GO:0006355">
    <property type="term" value="P:regulation of DNA-templated transcription"/>
    <property type="evidence" value="ECO:0007669"/>
    <property type="project" value="InterPro"/>
</dbReference>
<feature type="domain" description="Response regulatory" evidence="6">
    <location>
        <begin position="1"/>
        <end position="65"/>
    </location>
</feature>
<dbReference type="PROSITE" id="PS50110">
    <property type="entry name" value="RESPONSE_REGULATORY"/>
    <property type="match status" value="1"/>
</dbReference>
<evidence type="ECO:0000259" key="6">
    <source>
        <dbReference type="PROSITE" id="PS50110"/>
    </source>
</evidence>
<dbReference type="OrthoDB" id="9796655at2"/>
<evidence type="ECO:0000313" key="8">
    <source>
        <dbReference type="Proteomes" id="UP000717981"/>
    </source>
</evidence>
<dbReference type="InterPro" id="IPR016032">
    <property type="entry name" value="Sig_transdc_resp-reg_C-effctor"/>
</dbReference>
<dbReference type="PROSITE" id="PS50043">
    <property type="entry name" value="HTH_LUXR_2"/>
    <property type="match status" value="1"/>
</dbReference>
<name>A0A921TEC2_9GAMM</name>
<dbReference type="InterPro" id="IPR001789">
    <property type="entry name" value="Sig_transdc_resp-reg_receiver"/>
</dbReference>
<evidence type="ECO:0000313" key="7">
    <source>
        <dbReference type="EMBL" id="KAF1684315.1"/>
    </source>
</evidence>
<dbReference type="Proteomes" id="UP000717981">
    <property type="component" value="Unassembled WGS sequence"/>
</dbReference>
<evidence type="ECO:0000259" key="5">
    <source>
        <dbReference type="PROSITE" id="PS50043"/>
    </source>
</evidence>
<dbReference type="Pfam" id="PF00072">
    <property type="entry name" value="Response_reg"/>
    <property type="match status" value="1"/>
</dbReference>